<keyword evidence="6" id="KW-1185">Reference proteome</keyword>
<keyword evidence="2" id="KW-0325">Glycoprotein</keyword>
<keyword evidence="1" id="KW-0378">Hydrolase</keyword>
<evidence type="ECO:0000313" key="6">
    <source>
        <dbReference type="Proteomes" id="UP001162131"/>
    </source>
</evidence>
<feature type="domain" description="Calcineurin-like phosphoesterase" evidence="4">
    <location>
        <begin position="18"/>
        <end position="284"/>
    </location>
</feature>
<keyword evidence="3" id="KW-0732">Signal</keyword>
<dbReference type="EMBL" id="CAJZBQ010000014">
    <property type="protein sequence ID" value="CAG9315784.1"/>
    <property type="molecule type" value="Genomic_DNA"/>
</dbReference>
<dbReference type="SUPFAM" id="SSF56300">
    <property type="entry name" value="Metallo-dependent phosphatases"/>
    <property type="match status" value="1"/>
</dbReference>
<feature type="chain" id="PRO_5043773437" description="Calcineurin-like phosphoesterase domain-containing protein" evidence="3">
    <location>
        <begin position="17"/>
        <end position="429"/>
    </location>
</feature>
<name>A0AAU9IJV0_9CILI</name>
<evidence type="ECO:0000256" key="1">
    <source>
        <dbReference type="ARBA" id="ARBA00022801"/>
    </source>
</evidence>
<accession>A0AAU9IJV0</accession>
<dbReference type="Gene3D" id="3.60.21.10">
    <property type="match status" value="1"/>
</dbReference>
<dbReference type="PANTHER" id="PTHR10340:SF57">
    <property type="entry name" value="METALLOPHOS DOMAIN-CONTAINING PROTEIN"/>
    <property type="match status" value="1"/>
</dbReference>
<protein>
    <recommendedName>
        <fullName evidence="4">Calcineurin-like phosphoesterase domain-containing protein</fullName>
    </recommendedName>
</protein>
<dbReference type="Proteomes" id="UP001162131">
    <property type="component" value="Unassembled WGS sequence"/>
</dbReference>
<dbReference type="InterPro" id="IPR029052">
    <property type="entry name" value="Metallo-depent_PP-like"/>
</dbReference>
<evidence type="ECO:0000256" key="3">
    <source>
        <dbReference type="SAM" id="SignalP"/>
    </source>
</evidence>
<dbReference type="PANTHER" id="PTHR10340">
    <property type="entry name" value="SPHINGOMYELIN PHOSPHODIESTERASE"/>
    <property type="match status" value="1"/>
</dbReference>
<dbReference type="Pfam" id="PF00149">
    <property type="entry name" value="Metallophos"/>
    <property type="match status" value="1"/>
</dbReference>
<feature type="signal peptide" evidence="3">
    <location>
        <begin position="1"/>
        <end position="16"/>
    </location>
</feature>
<evidence type="ECO:0000256" key="2">
    <source>
        <dbReference type="ARBA" id="ARBA00023180"/>
    </source>
</evidence>
<evidence type="ECO:0000259" key="4">
    <source>
        <dbReference type="Pfam" id="PF00149"/>
    </source>
</evidence>
<comment type="caution">
    <text evidence="5">The sequence shown here is derived from an EMBL/GenBank/DDBJ whole genome shotgun (WGS) entry which is preliminary data.</text>
</comment>
<evidence type="ECO:0000313" key="5">
    <source>
        <dbReference type="EMBL" id="CAG9315784.1"/>
    </source>
</evidence>
<proteinExistence type="predicted"/>
<organism evidence="5 6">
    <name type="scientific">Blepharisma stoltei</name>
    <dbReference type="NCBI Taxonomy" id="1481888"/>
    <lineage>
        <taxon>Eukaryota</taxon>
        <taxon>Sar</taxon>
        <taxon>Alveolata</taxon>
        <taxon>Ciliophora</taxon>
        <taxon>Postciliodesmatophora</taxon>
        <taxon>Heterotrichea</taxon>
        <taxon>Heterotrichida</taxon>
        <taxon>Blepharismidae</taxon>
        <taxon>Blepharisma</taxon>
    </lineage>
</organism>
<sequence>MNFFFIIWFLSSLVFSQRFFVISDVHLDVHYNSSYDTSFHCHSTRHVESSYIPTPTNNSKIYGRLGCDSPKSLLKSALEEMRLIDPSPDFLVLLGDSVSHYAMHLLNNENEIDVNYNKYLVRQTIVDLTNLVEEFFPETQIIQAIGNNDGYERYQAPSGREGAEYLEFLYELWKPSAIEISGSFYDGGYYRSFTGSGYHILALNTNYLSSQSERKEESLEQLEWLRDEVEESDGDVIILLHIPPGFSMYDGGEQGWHEDYSKIFFDIVENNARKIKYILSGHRHLGSFKVIPNATVPFIVNPAISPIFFNNPSFRYFNESDYTDFIFNLYDEAPKWKKEYSFKEFFNLEGLDFIQAYLELESDDDLLEKFLSHSRGLSNVKTLSRDQLWTIETGGNHTEIPDTLRRVVLCSMKTFDQVHFNLCKNNENI</sequence>
<reference evidence="5" key="1">
    <citation type="submission" date="2021-09" db="EMBL/GenBank/DDBJ databases">
        <authorList>
            <consortium name="AG Swart"/>
            <person name="Singh M."/>
            <person name="Singh A."/>
            <person name="Seah K."/>
            <person name="Emmerich C."/>
        </authorList>
    </citation>
    <scope>NUCLEOTIDE SEQUENCE</scope>
    <source>
        <strain evidence="5">ATCC30299</strain>
    </source>
</reference>
<dbReference type="GO" id="GO:0005615">
    <property type="term" value="C:extracellular space"/>
    <property type="evidence" value="ECO:0007669"/>
    <property type="project" value="TreeGrafter"/>
</dbReference>
<dbReference type="AlphaFoldDB" id="A0AAU9IJV0"/>
<gene>
    <name evidence="5" type="ORF">BSTOLATCC_MIC14531</name>
</gene>
<dbReference type="GO" id="GO:0008081">
    <property type="term" value="F:phosphoric diester hydrolase activity"/>
    <property type="evidence" value="ECO:0007669"/>
    <property type="project" value="TreeGrafter"/>
</dbReference>
<dbReference type="InterPro" id="IPR004843">
    <property type="entry name" value="Calcineurin-like_PHP"/>
</dbReference>